<dbReference type="Gene3D" id="3.90.1720.10">
    <property type="entry name" value="endopeptidase domain like (from Nostoc punctiforme)"/>
    <property type="match status" value="1"/>
</dbReference>
<dbReference type="InterPro" id="IPR000064">
    <property type="entry name" value="NLP_P60_dom"/>
</dbReference>
<dbReference type="AlphaFoldDB" id="A0A7S7L9Q3"/>
<proteinExistence type="inferred from homology"/>
<keyword evidence="2" id="KW-0645">Protease</keyword>
<evidence type="ECO:0000256" key="2">
    <source>
        <dbReference type="ARBA" id="ARBA00022670"/>
    </source>
</evidence>
<comment type="similarity">
    <text evidence="1">Belongs to the peptidase C40 family.</text>
</comment>
<dbReference type="PANTHER" id="PTHR47053:SF1">
    <property type="entry name" value="MUREIN DD-ENDOPEPTIDASE MEPH-RELATED"/>
    <property type="match status" value="1"/>
</dbReference>
<dbReference type="InterPro" id="IPR001119">
    <property type="entry name" value="SLH_dom"/>
</dbReference>
<dbReference type="GO" id="GO:0006508">
    <property type="term" value="P:proteolysis"/>
    <property type="evidence" value="ECO:0007669"/>
    <property type="project" value="UniProtKB-KW"/>
</dbReference>
<dbReference type="InterPro" id="IPR051202">
    <property type="entry name" value="Peptidase_C40"/>
</dbReference>
<evidence type="ECO:0000256" key="5">
    <source>
        <dbReference type="ARBA" id="ARBA00022807"/>
    </source>
</evidence>
<dbReference type="KEGG" id="aia:AWH56_004395"/>
<dbReference type="Proteomes" id="UP000180175">
    <property type="component" value="Chromosome"/>
</dbReference>
<dbReference type="PROSITE" id="PS51935">
    <property type="entry name" value="NLPC_P60"/>
    <property type="match status" value="1"/>
</dbReference>
<evidence type="ECO:0000256" key="1">
    <source>
        <dbReference type="ARBA" id="ARBA00007074"/>
    </source>
</evidence>
<evidence type="ECO:0000256" key="4">
    <source>
        <dbReference type="ARBA" id="ARBA00022801"/>
    </source>
</evidence>
<reference evidence="6 7" key="1">
    <citation type="journal article" date="2017" name="Genome Announc.">
        <title>Draft Genome Sequences of Four Alkaliphilic Bacteria Belonging to the Anaerobacillus Genus.</title>
        <authorList>
            <person name="Bassil N.M."/>
            <person name="Lloyd J.R."/>
        </authorList>
    </citation>
    <scope>NUCLEOTIDE SEQUENCE [LARGE SCALE GENOMIC DNA]</scope>
    <source>
        <strain evidence="6 7">NB2006</strain>
    </source>
</reference>
<reference evidence="6 7" key="2">
    <citation type="journal article" date="2019" name="Int. J. Syst. Evol. Microbiol.">
        <title>Anaerobacillus isosaccharinicus sp. nov., an alkaliphilic bacterium which degrades isosaccharinic acid.</title>
        <authorList>
            <person name="Bassil N.M."/>
            <person name="Lloyd J.R."/>
        </authorList>
    </citation>
    <scope>NUCLEOTIDE SEQUENCE [LARGE SCALE GENOMIC DNA]</scope>
    <source>
        <strain evidence="6 7">NB2006</strain>
    </source>
</reference>
<dbReference type="OrthoDB" id="9813368at2"/>
<evidence type="ECO:0000256" key="3">
    <source>
        <dbReference type="ARBA" id="ARBA00022729"/>
    </source>
</evidence>
<evidence type="ECO:0000313" key="7">
    <source>
        <dbReference type="Proteomes" id="UP000180175"/>
    </source>
</evidence>
<dbReference type="InterPro" id="IPR038765">
    <property type="entry name" value="Papain-like_cys_pep_sf"/>
</dbReference>
<protein>
    <submittedName>
        <fullName evidence="6">S-layer homology domain-containing protein</fullName>
    </submittedName>
</protein>
<gene>
    <name evidence="6" type="ORF">AWH56_004395</name>
</gene>
<dbReference type="GO" id="GO:0008234">
    <property type="term" value="F:cysteine-type peptidase activity"/>
    <property type="evidence" value="ECO:0007669"/>
    <property type="project" value="UniProtKB-KW"/>
</dbReference>
<dbReference type="SUPFAM" id="SSF54001">
    <property type="entry name" value="Cysteine proteinases"/>
    <property type="match status" value="1"/>
</dbReference>
<dbReference type="Pfam" id="PF00395">
    <property type="entry name" value="SLH"/>
    <property type="match status" value="3"/>
</dbReference>
<evidence type="ECO:0000313" key="6">
    <source>
        <dbReference type="EMBL" id="QOY36896.2"/>
    </source>
</evidence>
<dbReference type="Pfam" id="PF00877">
    <property type="entry name" value="NLPC_P60"/>
    <property type="match status" value="1"/>
</dbReference>
<dbReference type="PANTHER" id="PTHR47053">
    <property type="entry name" value="MUREIN DD-ENDOPEPTIDASE MEPH-RELATED"/>
    <property type="match status" value="1"/>
</dbReference>
<keyword evidence="5" id="KW-0788">Thiol protease</keyword>
<name>A0A7S7L9Q3_9BACI</name>
<keyword evidence="7" id="KW-1185">Reference proteome</keyword>
<keyword evidence="3" id="KW-0732">Signal</keyword>
<keyword evidence="4" id="KW-0378">Hydrolase</keyword>
<dbReference type="EMBL" id="CP063356">
    <property type="protein sequence ID" value="QOY36896.2"/>
    <property type="molecule type" value="Genomic_DNA"/>
</dbReference>
<sequence>MGKKVKLIILVLIFLLHLPMQTLASKHDDIVRTAKGQLGVPYLFGGTTPRGFDCSGFIGYVLQQHGINLPRTANEQFRAGRAVRRSELVAGDLVFFETYKPGPSHSGIYIGNGQFISATSSRGIAISSVNDPFYWGPRFLGARRILQEQEVKQTLSTLPPGMYHDVPENHWAFSQIKLLGEQKIINGFPNSLFKPSDNLTRAQAATIIANVMGLETQIENMAFSDVSSEFWAFNAINATYEAGYFNGFQDGTFRPNAYLTREQIAVLFSRVFTLAEGEEDITFRDISESDWSYSAIRKLAINRITLGFDDHTYRPREAVTRAQFAVFLYRVLQ</sequence>
<dbReference type="PROSITE" id="PS51272">
    <property type="entry name" value="SLH"/>
    <property type="match status" value="3"/>
</dbReference>
<organism evidence="6 7">
    <name type="scientific">Anaerobacillus isosaccharinicus</name>
    <dbReference type="NCBI Taxonomy" id="1532552"/>
    <lineage>
        <taxon>Bacteria</taxon>
        <taxon>Bacillati</taxon>
        <taxon>Bacillota</taxon>
        <taxon>Bacilli</taxon>
        <taxon>Bacillales</taxon>
        <taxon>Bacillaceae</taxon>
        <taxon>Anaerobacillus</taxon>
    </lineage>
</organism>
<accession>A0A7S7L9Q3</accession>